<dbReference type="Proteomes" id="UP000750197">
    <property type="component" value="Unassembled WGS sequence"/>
</dbReference>
<accession>A0A8J7YRS2</accession>
<name>A0A8J7YRS2_9ARCH</name>
<keyword evidence="1" id="KW-0862">Zinc</keyword>
<evidence type="ECO:0000313" key="5">
    <source>
        <dbReference type="Proteomes" id="UP000750197"/>
    </source>
</evidence>
<dbReference type="Proteomes" id="UP000716004">
    <property type="component" value="Unassembled WGS sequence"/>
</dbReference>
<comment type="caution">
    <text evidence="4">The sequence shown here is derived from an EMBL/GenBank/DDBJ whole genome shotgun (WGS) entry which is preliminary data.</text>
</comment>
<sequence>MSLDAETDKGVYLFVEGEHQRYSVRLMSGGTFNCTCTLASLKAGKPVICSHVVAAILFETAREK</sequence>
<dbReference type="AlphaFoldDB" id="A0A8J7YRS2"/>
<keyword evidence="1" id="KW-0863">Zinc-finger</keyword>
<gene>
    <name evidence="3" type="ORF">J9259_03230</name>
    <name evidence="4" type="ORF">KIY12_01735</name>
</gene>
<dbReference type="PROSITE" id="PS50966">
    <property type="entry name" value="ZF_SWIM"/>
    <property type="match status" value="1"/>
</dbReference>
<reference evidence="4" key="1">
    <citation type="submission" date="2021-05" db="EMBL/GenBank/DDBJ databases">
        <title>Genomic insights into ecological role and evolution of a novel Thermoplasmata order Candidatus Sysuiplasmatales.</title>
        <authorList>
            <person name="Yuan Y."/>
        </authorList>
    </citation>
    <scope>NUCLEOTIDE SEQUENCE</scope>
    <source>
        <strain evidence="4">TUT19-bin139</strain>
        <strain evidence="3">YP2-bin.285</strain>
    </source>
</reference>
<organism evidence="4 5">
    <name type="scientific">Candidatus Sysuiplasma superficiale</name>
    <dbReference type="NCBI Taxonomy" id="2823368"/>
    <lineage>
        <taxon>Archaea</taxon>
        <taxon>Methanobacteriati</taxon>
        <taxon>Thermoplasmatota</taxon>
        <taxon>Thermoplasmata</taxon>
        <taxon>Candidatus Sysuiplasmatales</taxon>
        <taxon>Candidatus Sysuiplasmataceae</taxon>
        <taxon>Candidatus Sysuiplasma</taxon>
    </lineage>
</organism>
<dbReference type="EMBL" id="JAGVSJ010000005">
    <property type="protein sequence ID" value="MBX8631520.1"/>
    <property type="molecule type" value="Genomic_DNA"/>
</dbReference>
<feature type="domain" description="SWIM-type" evidence="2">
    <location>
        <begin position="22"/>
        <end position="60"/>
    </location>
</feature>
<evidence type="ECO:0000313" key="4">
    <source>
        <dbReference type="EMBL" id="MBX8643439.1"/>
    </source>
</evidence>
<dbReference type="InterPro" id="IPR007527">
    <property type="entry name" value="Znf_SWIM"/>
</dbReference>
<keyword evidence="1" id="KW-0479">Metal-binding</keyword>
<protein>
    <recommendedName>
        <fullName evidence="2">SWIM-type domain-containing protein</fullName>
    </recommendedName>
</protein>
<evidence type="ECO:0000259" key="2">
    <source>
        <dbReference type="PROSITE" id="PS50966"/>
    </source>
</evidence>
<dbReference type="EMBL" id="JAHEAC010000007">
    <property type="protein sequence ID" value="MBX8643439.1"/>
    <property type="molecule type" value="Genomic_DNA"/>
</dbReference>
<evidence type="ECO:0000256" key="1">
    <source>
        <dbReference type="PROSITE-ProRule" id="PRU00325"/>
    </source>
</evidence>
<dbReference type="GO" id="GO:0008270">
    <property type="term" value="F:zinc ion binding"/>
    <property type="evidence" value="ECO:0007669"/>
    <property type="project" value="UniProtKB-KW"/>
</dbReference>
<evidence type="ECO:0000313" key="3">
    <source>
        <dbReference type="EMBL" id="MBX8631520.1"/>
    </source>
</evidence>
<proteinExistence type="predicted"/>